<gene>
    <name evidence="2" type="ORF">EPA93_03520</name>
</gene>
<dbReference type="Proteomes" id="UP000290365">
    <property type="component" value="Chromosome"/>
</dbReference>
<dbReference type="EMBL" id="CP035758">
    <property type="protein sequence ID" value="QBD75113.1"/>
    <property type="molecule type" value="Genomic_DNA"/>
</dbReference>
<dbReference type="OrthoDB" id="2568768at2"/>
<dbReference type="GO" id="GO:0016740">
    <property type="term" value="F:transferase activity"/>
    <property type="evidence" value="ECO:0007669"/>
    <property type="project" value="UniProtKB-KW"/>
</dbReference>
<dbReference type="Pfam" id="PF01636">
    <property type="entry name" value="APH"/>
    <property type="match status" value="1"/>
</dbReference>
<evidence type="ECO:0000259" key="1">
    <source>
        <dbReference type="Pfam" id="PF01636"/>
    </source>
</evidence>
<dbReference type="InterPro" id="IPR051678">
    <property type="entry name" value="AGP_Transferase"/>
</dbReference>
<evidence type="ECO:0000313" key="2">
    <source>
        <dbReference type="EMBL" id="QBD75113.1"/>
    </source>
</evidence>
<reference evidence="2 3" key="1">
    <citation type="submission" date="2019-01" db="EMBL/GenBank/DDBJ databases">
        <title>Ktedonosporobacter rubrisoli SCAWS-G2.</title>
        <authorList>
            <person name="Huang Y."/>
            <person name="Yan B."/>
        </authorList>
    </citation>
    <scope>NUCLEOTIDE SEQUENCE [LARGE SCALE GENOMIC DNA]</scope>
    <source>
        <strain evidence="2 3">SCAWS-G2</strain>
    </source>
</reference>
<dbReference type="AlphaFoldDB" id="A0A4P6JJA5"/>
<evidence type="ECO:0000313" key="3">
    <source>
        <dbReference type="Proteomes" id="UP000290365"/>
    </source>
</evidence>
<accession>A0A4P6JJA5</accession>
<name>A0A4P6JJA5_KTERU</name>
<dbReference type="Gene3D" id="3.90.1200.10">
    <property type="match status" value="1"/>
</dbReference>
<dbReference type="InterPro" id="IPR002575">
    <property type="entry name" value="Aminoglycoside_PTrfase"/>
</dbReference>
<proteinExistence type="predicted"/>
<dbReference type="SUPFAM" id="SSF56112">
    <property type="entry name" value="Protein kinase-like (PK-like)"/>
    <property type="match status" value="1"/>
</dbReference>
<protein>
    <submittedName>
        <fullName evidence="2">Aminoglycoside phosphotransferase family protein</fullName>
    </submittedName>
</protein>
<organism evidence="2 3">
    <name type="scientific">Ktedonosporobacter rubrisoli</name>
    <dbReference type="NCBI Taxonomy" id="2509675"/>
    <lineage>
        <taxon>Bacteria</taxon>
        <taxon>Bacillati</taxon>
        <taxon>Chloroflexota</taxon>
        <taxon>Ktedonobacteria</taxon>
        <taxon>Ktedonobacterales</taxon>
        <taxon>Ktedonosporobacteraceae</taxon>
        <taxon>Ktedonosporobacter</taxon>
    </lineage>
</organism>
<keyword evidence="3" id="KW-1185">Reference proteome</keyword>
<dbReference type="KEGG" id="kbs:EPA93_03520"/>
<sequence length="319" mass="36918">MFKEISMPGSKPTLQPEQVLTFLRSHFATPIENLTMLDGGEVAQAFACRTAGQEYIVRFNFDTMGVNFAKELYVSQHFGSGQIPIPTIVYVGKFQDFQGAISHKIEGQTMKSLPIEAYKQAFPALIETMYAIHQCAVPDGSGYGVFDAKGVGRRSSWREFLSGVNAEGDEDEYFGKWHQLFETSFLERDLYECLYARMSELLAYCPEERYLVHGDYGFDNVLVRENRIVAVLDWIGALYGDFVYDIAWLDLWFPGQQTAEYIRRYYTQRGFELPAYEQRVHCYQCYICLSALRFYAHMNKPEAYQWMRERVLTLLQDNS</sequence>
<dbReference type="Gene3D" id="3.30.200.150">
    <property type="match status" value="1"/>
</dbReference>
<feature type="domain" description="Aminoglycoside phosphotransferase" evidence="1">
    <location>
        <begin position="37"/>
        <end position="275"/>
    </location>
</feature>
<keyword evidence="2" id="KW-0808">Transferase</keyword>
<dbReference type="PANTHER" id="PTHR21310">
    <property type="entry name" value="AMINOGLYCOSIDE PHOSPHOTRANSFERASE-RELATED-RELATED"/>
    <property type="match status" value="1"/>
</dbReference>
<dbReference type="InterPro" id="IPR011009">
    <property type="entry name" value="Kinase-like_dom_sf"/>
</dbReference>